<dbReference type="Pfam" id="PF05623">
    <property type="entry name" value="DUF789"/>
    <property type="match status" value="1"/>
</dbReference>
<name>A0AAN9FBE7_CLITE</name>
<evidence type="ECO:0000313" key="2">
    <source>
        <dbReference type="EMBL" id="KAK7270703.1"/>
    </source>
</evidence>
<comment type="caution">
    <text evidence="2">The sequence shown here is derived from an EMBL/GenBank/DDBJ whole genome shotgun (WGS) entry which is preliminary data.</text>
</comment>
<dbReference type="PANTHER" id="PTHR32010">
    <property type="entry name" value="PHOTOSYSTEM II STABILITY/ASSEMBLY FACTOR HCF136, CHLOROPLASTIC"/>
    <property type="match status" value="1"/>
</dbReference>
<sequence>MARKMHCTLQEIGNDSLKVSELTKDSLDSLKVTEARKDSLDSLKVPEARKDSISTIHQPQNSFKSLEGCQESSSKINSNSRCAILSFLNLEPDGNWRIVSIPVQCLNHVSLASGVNMDGLQLLFPPPLNRLKIDQCKGPRGPLPPPYAYSVKSCAKKEFTSSNVHRRCQNKIANRASKLNEPPGNSCSRRSSVCSPGLFPDSSAAVNSSDKYTNHSKEDKSLKKNSRKRTRKKVRQNKKSSDSGFTEQEVLTEEYVGVSLGSETRSSSDVDKEDGLMLYTSSDDRLINTDCERNQLNDNIDVMEAPKSCNSCIDEAVMSKATAHVVQSSTRQCATFESKNQLQDMGDLDFSVTGRETKAIQPACCFNDIQDSLVLDSISVGSKSDDSTNVGDIGKQSNDASCRITSDSGDGNVLDQNLMNGVHNNSEHTEEIRNDGQNCISKDKRVKQKRTMSKSSSFSKSGGVGILHGRTGKENSHSVWQKVQKNSSDECGSDLKKVNTVTSQFASAVEKDPSVNENSDSVSVNAVSKTEDKKHSKNKVGRKTKDKVDLVSKKGQCNYSRKGSHLSRSLLNDHGKVNVQQSDMSHISSQEINQQGSSTVSASNSDINCLLDEFQTNEVEQVTSEIVHSAQFHLEESDPQKIVSHMNANAKKETVEIQDSSLVNPGEKINQSDMSEDQTAVCCNLLGDEGSQVEKEVSSADYNAQTHSSGSSLWKWIPIGKKDTGLAKSESNSSSPEYSDASSSSNLNLESSVEPPVASFSENRDSSLNASRTCITMTQQKDKHEVANHMLCERENLDVIGNDSCGIAQALNDVCRAQLACEAVQMATGDPVAEFERLLHFCSPVICESPNSPSCSTCSHDPAGGVSLGRHDVPDVSLGCMWQWYEKHGSYGLEIRARDENPKRQGDGGGFPFRAYFVPSLSAVQLFKNRENQCVDSNELPNCEASEACEVNDVSENSPTASQHSIFSVLFPQPHNQDASIQTPKKTASINNASNPSINSMHSGDLELLLEYFELDQPQQRPPLYEKIQELVRGDVKIQSTTYGDPSKLDSVNLRDLHPRSWYSVAWYPIYRIPDGNFRASFLTYHSLGHLVCRSTRSDLSTVGSCIVSPAVGLQSYNAQGECWFQLKHSALASEMVGLNPSLLLKERLRTLEETASLMARAVVNKGNLTCTNRHPDFEFFLSRRRY</sequence>
<feature type="compositionally biased region" description="Basic residues" evidence="1">
    <location>
        <begin position="535"/>
        <end position="545"/>
    </location>
</feature>
<evidence type="ECO:0000313" key="3">
    <source>
        <dbReference type="Proteomes" id="UP001359559"/>
    </source>
</evidence>
<dbReference type="AlphaFoldDB" id="A0AAN9FBE7"/>
<feature type="compositionally biased region" description="Basic and acidic residues" evidence="1">
    <location>
        <begin position="212"/>
        <end position="222"/>
    </location>
</feature>
<dbReference type="InterPro" id="IPR008507">
    <property type="entry name" value="DUF789"/>
</dbReference>
<feature type="region of interest" description="Disordered" evidence="1">
    <location>
        <begin position="205"/>
        <end position="246"/>
    </location>
</feature>
<feature type="region of interest" description="Disordered" evidence="1">
    <location>
        <begin position="725"/>
        <end position="765"/>
    </location>
</feature>
<feature type="compositionally biased region" description="Low complexity" evidence="1">
    <location>
        <begin position="729"/>
        <end position="752"/>
    </location>
</feature>
<reference evidence="2 3" key="1">
    <citation type="submission" date="2024-01" db="EMBL/GenBank/DDBJ databases">
        <title>The genomes of 5 underutilized Papilionoideae crops provide insights into root nodulation and disease resistance.</title>
        <authorList>
            <person name="Yuan L."/>
        </authorList>
    </citation>
    <scope>NUCLEOTIDE SEQUENCE [LARGE SCALE GENOMIC DNA]</scope>
    <source>
        <strain evidence="2">LY-2023</strain>
        <tissue evidence="2">Leaf</tissue>
    </source>
</reference>
<dbReference type="PANTHER" id="PTHR32010:SF18">
    <property type="entry name" value="DUF789 FAMILY PROTEIN"/>
    <property type="match status" value="1"/>
</dbReference>
<evidence type="ECO:0000256" key="1">
    <source>
        <dbReference type="SAM" id="MobiDB-lite"/>
    </source>
</evidence>
<keyword evidence="3" id="KW-1185">Reference proteome</keyword>
<protein>
    <submittedName>
        <fullName evidence="2">Uncharacterized protein</fullName>
    </submittedName>
</protein>
<feature type="region of interest" description="Disordered" evidence="1">
    <location>
        <begin position="509"/>
        <end position="545"/>
    </location>
</feature>
<dbReference type="EMBL" id="JAYKXN010000007">
    <property type="protein sequence ID" value="KAK7270703.1"/>
    <property type="molecule type" value="Genomic_DNA"/>
</dbReference>
<accession>A0AAN9FBE7</accession>
<feature type="region of interest" description="Disordered" evidence="1">
    <location>
        <begin position="443"/>
        <end position="475"/>
    </location>
</feature>
<feature type="compositionally biased region" description="Basic residues" evidence="1">
    <location>
        <begin position="223"/>
        <end position="238"/>
    </location>
</feature>
<organism evidence="2 3">
    <name type="scientific">Clitoria ternatea</name>
    <name type="common">Butterfly pea</name>
    <dbReference type="NCBI Taxonomy" id="43366"/>
    <lineage>
        <taxon>Eukaryota</taxon>
        <taxon>Viridiplantae</taxon>
        <taxon>Streptophyta</taxon>
        <taxon>Embryophyta</taxon>
        <taxon>Tracheophyta</taxon>
        <taxon>Spermatophyta</taxon>
        <taxon>Magnoliopsida</taxon>
        <taxon>eudicotyledons</taxon>
        <taxon>Gunneridae</taxon>
        <taxon>Pentapetalae</taxon>
        <taxon>rosids</taxon>
        <taxon>fabids</taxon>
        <taxon>Fabales</taxon>
        <taxon>Fabaceae</taxon>
        <taxon>Papilionoideae</taxon>
        <taxon>50 kb inversion clade</taxon>
        <taxon>NPAAA clade</taxon>
        <taxon>indigoferoid/millettioid clade</taxon>
        <taxon>Phaseoleae</taxon>
        <taxon>Clitoria</taxon>
    </lineage>
</organism>
<proteinExistence type="predicted"/>
<gene>
    <name evidence="2" type="ORF">RJT34_26060</name>
</gene>
<dbReference type="Proteomes" id="UP001359559">
    <property type="component" value="Unassembled WGS sequence"/>
</dbReference>
<feature type="compositionally biased region" description="Low complexity" evidence="1">
    <location>
        <begin position="515"/>
        <end position="528"/>
    </location>
</feature>